<reference evidence="1" key="1">
    <citation type="journal article" date="2021" name="PeerJ">
        <title>Extensive microbial diversity within the chicken gut microbiome revealed by metagenomics and culture.</title>
        <authorList>
            <person name="Gilroy R."/>
            <person name="Ravi A."/>
            <person name="Getino M."/>
            <person name="Pursley I."/>
            <person name="Horton D.L."/>
            <person name="Alikhan N.F."/>
            <person name="Baker D."/>
            <person name="Gharbi K."/>
            <person name="Hall N."/>
            <person name="Watson M."/>
            <person name="Adriaenssens E.M."/>
            <person name="Foster-Nyarko E."/>
            <person name="Jarju S."/>
            <person name="Secka A."/>
            <person name="Antonio M."/>
            <person name="Oren A."/>
            <person name="Chaudhuri R.R."/>
            <person name="La Ragione R."/>
            <person name="Hildebrand F."/>
            <person name="Pallen M.J."/>
        </authorList>
    </citation>
    <scope>NUCLEOTIDE SEQUENCE</scope>
    <source>
        <strain evidence="1">CHK192-19661</strain>
    </source>
</reference>
<dbReference type="Proteomes" id="UP000824025">
    <property type="component" value="Unassembled WGS sequence"/>
</dbReference>
<comment type="caution">
    <text evidence="1">The sequence shown here is derived from an EMBL/GenBank/DDBJ whole genome shotgun (WGS) entry which is preliminary data.</text>
</comment>
<protein>
    <submittedName>
        <fullName evidence="1">Uncharacterized protein</fullName>
    </submittedName>
</protein>
<organism evidence="1 2">
    <name type="scientific">Candidatus Borkfalkia avicola</name>
    <dbReference type="NCBI Taxonomy" id="2838503"/>
    <lineage>
        <taxon>Bacteria</taxon>
        <taxon>Bacillati</taxon>
        <taxon>Bacillota</taxon>
        <taxon>Clostridia</taxon>
        <taxon>Christensenellales</taxon>
        <taxon>Christensenellaceae</taxon>
        <taxon>Candidatus Borkfalkia</taxon>
    </lineage>
</organism>
<accession>A0A9D2IJ01</accession>
<evidence type="ECO:0000313" key="2">
    <source>
        <dbReference type="Proteomes" id="UP000824025"/>
    </source>
</evidence>
<name>A0A9D2IJ01_9FIRM</name>
<dbReference type="EMBL" id="DXCF01000037">
    <property type="protein sequence ID" value="HIZ10331.1"/>
    <property type="molecule type" value="Genomic_DNA"/>
</dbReference>
<feature type="non-terminal residue" evidence="1">
    <location>
        <position position="1"/>
    </location>
</feature>
<proteinExistence type="predicted"/>
<dbReference type="AlphaFoldDB" id="A0A9D2IJ01"/>
<evidence type="ECO:0000313" key="1">
    <source>
        <dbReference type="EMBL" id="HIZ10331.1"/>
    </source>
</evidence>
<gene>
    <name evidence="1" type="ORF">H9726_07570</name>
</gene>
<reference evidence="1" key="2">
    <citation type="submission" date="2021-04" db="EMBL/GenBank/DDBJ databases">
        <authorList>
            <person name="Gilroy R."/>
        </authorList>
    </citation>
    <scope>NUCLEOTIDE SEQUENCE</scope>
    <source>
        <strain evidence="1">CHK192-19661</strain>
    </source>
</reference>
<sequence>FTYNYKDGTETITLSELESAKSSDIKCVGAPQKQHRLLSVLFLLCVRSRLELVAPKVQAVRARCALPPQGAKLLKGAHLPSVPLL</sequence>